<dbReference type="EMBL" id="JAZGQO010000002">
    <property type="protein sequence ID" value="KAK6190794.1"/>
    <property type="molecule type" value="Genomic_DNA"/>
</dbReference>
<evidence type="ECO:0008006" key="7">
    <source>
        <dbReference type="Google" id="ProtNLM"/>
    </source>
</evidence>
<comment type="subcellular location">
    <subcellularLocation>
        <location evidence="1">Nucleus</location>
    </subcellularLocation>
</comment>
<comment type="similarity">
    <text evidence="2">Belongs to the THOC5 family.</text>
</comment>
<dbReference type="PANTHER" id="PTHR13375:SF3">
    <property type="entry name" value="THO COMPLEX SUBUNIT 5 HOMOLOG"/>
    <property type="match status" value="1"/>
</dbReference>
<keyword evidence="3" id="KW-0539">Nucleus</keyword>
<evidence type="ECO:0000256" key="1">
    <source>
        <dbReference type="ARBA" id="ARBA00004123"/>
    </source>
</evidence>
<dbReference type="GO" id="GO:0006406">
    <property type="term" value="P:mRNA export from nucleus"/>
    <property type="evidence" value="ECO:0007669"/>
    <property type="project" value="TreeGrafter"/>
</dbReference>
<dbReference type="Proteomes" id="UP001347796">
    <property type="component" value="Unassembled WGS sequence"/>
</dbReference>
<dbReference type="GO" id="GO:0000445">
    <property type="term" value="C:THO complex part of transcription export complex"/>
    <property type="evidence" value="ECO:0007669"/>
    <property type="project" value="TreeGrafter"/>
</dbReference>
<dbReference type="InterPro" id="IPR019163">
    <property type="entry name" value="THO_Thoc5"/>
</dbReference>
<evidence type="ECO:0000313" key="6">
    <source>
        <dbReference type="Proteomes" id="UP001347796"/>
    </source>
</evidence>
<feature type="compositionally biased region" description="Acidic residues" evidence="4">
    <location>
        <begin position="234"/>
        <end position="245"/>
    </location>
</feature>
<reference evidence="5 6" key="1">
    <citation type="submission" date="2024-01" db="EMBL/GenBank/DDBJ databases">
        <title>The genome of the rayed Mediterranean limpet Patella caerulea (Linnaeus, 1758).</title>
        <authorList>
            <person name="Anh-Thu Weber A."/>
            <person name="Halstead-Nussloch G."/>
        </authorList>
    </citation>
    <scope>NUCLEOTIDE SEQUENCE [LARGE SCALE GENOMIC DNA]</scope>
    <source>
        <strain evidence="5">AATW-2023a</strain>
        <tissue evidence="5">Whole specimen</tissue>
    </source>
</reference>
<evidence type="ECO:0000256" key="2">
    <source>
        <dbReference type="ARBA" id="ARBA00008044"/>
    </source>
</evidence>
<dbReference type="AlphaFoldDB" id="A0AAN8KE34"/>
<sequence length="608" mass="70507">MRVSGKMNNAVIDEKRIQATLQFVTLKKMNRLSHFRCRKVREATNEAKQRIDQYHLQLQNLLYEAMHLQKEINKCLEFKSKDEEIELVPVEQFYKEAPEEISKPKITENDDHQLTLSRLDWELEQRQRLSKKLKEVSCSKDEILKEIDTKQEYLDSLQPKLNSILEATKPVQSYLNMPYDETREQHQTALHLPHPLYVLYMQSSAYKDACDKYLKVTIEGDIHSAKTLDMSVQEIEEDSDSDNEEQEKKTRRRKTTEDRRSDKKQRVLRKHPLTVAMEISCKEGSKLLLTFSYLLQLEIITVQVKVIPSCLDAVQNSISGGDLLLPDSILNELYPGDHGNNTPNPANQYELQRMGLHEFSDYVSQVGRPYQWTQWLGGLQFLGDGNPVTVRSSFSSAYMQQTIKQLRKRLKARLALLHQLATLEKNSIPVSSCLIDMFPVKVLSRLVSWKRSTYEDFRSLDYTKNITEGDMVSETDIFFTAVMERGSAKLTCQVVVGADYPTVPPLFVVSISWQVQRNATNDVHIKELEEEVNVHYTELIKPKTRDNLLSNQLQRLLMCFDVYLETESHDLSGPVEIPKDKVFTRVARGPDRKKPYKYIPDLGIFTHR</sequence>
<keyword evidence="6" id="KW-1185">Reference proteome</keyword>
<evidence type="ECO:0000256" key="3">
    <source>
        <dbReference type="ARBA" id="ARBA00023242"/>
    </source>
</evidence>
<comment type="caution">
    <text evidence="5">The sequence shown here is derived from an EMBL/GenBank/DDBJ whole genome shotgun (WGS) entry which is preliminary data.</text>
</comment>
<organism evidence="5 6">
    <name type="scientific">Patella caerulea</name>
    <name type="common">Rayed Mediterranean limpet</name>
    <dbReference type="NCBI Taxonomy" id="87958"/>
    <lineage>
        <taxon>Eukaryota</taxon>
        <taxon>Metazoa</taxon>
        <taxon>Spiralia</taxon>
        <taxon>Lophotrochozoa</taxon>
        <taxon>Mollusca</taxon>
        <taxon>Gastropoda</taxon>
        <taxon>Patellogastropoda</taxon>
        <taxon>Patelloidea</taxon>
        <taxon>Patellidae</taxon>
        <taxon>Patella</taxon>
    </lineage>
</organism>
<name>A0AAN8KE34_PATCE</name>
<protein>
    <recommendedName>
        <fullName evidence="7">THO complex subunit 5</fullName>
    </recommendedName>
</protein>
<evidence type="ECO:0000256" key="4">
    <source>
        <dbReference type="SAM" id="MobiDB-lite"/>
    </source>
</evidence>
<dbReference type="PANTHER" id="PTHR13375">
    <property type="entry name" value="FMS INTERACTING PROTEIN"/>
    <property type="match status" value="1"/>
</dbReference>
<feature type="compositionally biased region" description="Basic and acidic residues" evidence="4">
    <location>
        <begin position="255"/>
        <end position="265"/>
    </location>
</feature>
<feature type="region of interest" description="Disordered" evidence="4">
    <location>
        <begin position="233"/>
        <end position="266"/>
    </location>
</feature>
<gene>
    <name evidence="5" type="ORF">SNE40_002582</name>
</gene>
<evidence type="ECO:0000313" key="5">
    <source>
        <dbReference type="EMBL" id="KAK6190794.1"/>
    </source>
</evidence>
<dbReference type="Pfam" id="PF09766">
    <property type="entry name" value="FmiP_Thoc5"/>
    <property type="match status" value="1"/>
</dbReference>
<accession>A0AAN8KE34</accession>
<proteinExistence type="inferred from homology"/>
<dbReference type="GO" id="GO:0003729">
    <property type="term" value="F:mRNA binding"/>
    <property type="evidence" value="ECO:0007669"/>
    <property type="project" value="TreeGrafter"/>
</dbReference>